<proteinExistence type="predicted"/>
<protein>
    <submittedName>
        <fullName evidence="1">Uncharacterized protein</fullName>
    </submittedName>
</protein>
<comment type="caution">
    <text evidence="1">The sequence shown here is derived from an EMBL/GenBank/DDBJ whole genome shotgun (WGS) entry which is preliminary data.</text>
</comment>
<evidence type="ECO:0000313" key="1">
    <source>
        <dbReference type="EMBL" id="KAA1089551.1"/>
    </source>
</evidence>
<dbReference type="AlphaFoldDB" id="A0A5B0NJS0"/>
<name>A0A5B0NJS0_PUCGR</name>
<keyword evidence="2" id="KW-1185">Reference proteome</keyword>
<dbReference type="Proteomes" id="UP000324748">
    <property type="component" value="Unassembled WGS sequence"/>
</dbReference>
<reference evidence="1 2" key="1">
    <citation type="submission" date="2019-05" db="EMBL/GenBank/DDBJ databases">
        <title>Emergence of the Ug99 lineage of the wheat stem rust pathogen through somatic hybridization.</title>
        <authorList>
            <person name="Li F."/>
            <person name="Upadhyaya N.M."/>
            <person name="Sperschneider J."/>
            <person name="Matny O."/>
            <person name="Nguyen-Phuc H."/>
            <person name="Mago R."/>
            <person name="Raley C."/>
            <person name="Miller M.E."/>
            <person name="Silverstein K.A.T."/>
            <person name="Henningsen E."/>
            <person name="Hirsch C.D."/>
            <person name="Visser B."/>
            <person name="Pretorius Z.A."/>
            <person name="Steffenson B.J."/>
            <person name="Schwessinger B."/>
            <person name="Dodds P.N."/>
            <person name="Figueroa M."/>
        </authorList>
    </citation>
    <scope>NUCLEOTIDE SEQUENCE [LARGE SCALE GENOMIC DNA]</scope>
    <source>
        <strain evidence="1">21-0</strain>
    </source>
</reference>
<evidence type="ECO:0000313" key="2">
    <source>
        <dbReference type="Proteomes" id="UP000324748"/>
    </source>
</evidence>
<organism evidence="1 2">
    <name type="scientific">Puccinia graminis f. sp. tritici</name>
    <dbReference type="NCBI Taxonomy" id="56615"/>
    <lineage>
        <taxon>Eukaryota</taxon>
        <taxon>Fungi</taxon>
        <taxon>Dikarya</taxon>
        <taxon>Basidiomycota</taxon>
        <taxon>Pucciniomycotina</taxon>
        <taxon>Pucciniomycetes</taxon>
        <taxon>Pucciniales</taxon>
        <taxon>Pucciniaceae</taxon>
        <taxon>Puccinia</taxon>
    </lineage>
</organism>
<accession>A0A5B0NJS0</accession>
<sequence length="99" mass="10873">MSSAPGVFPSSANPSNCNHLSRSIQLQRFQADHICNLACKLDPLTKKKDQPLTNKHSRNALRTYSSPLDQNIYHPSLGVSCTNLAILCLAVEDTPCCFD</sequence>
<gene>
    <name evidence="1" type="ORF">PGT21_021913</name>
</gene>
<dbReference type="EMBL" id="VSWC01000093">
    <property type="protein sequence ID" value="KAA1089551.1"/>
    <property type="molecule type" value="Genomic_DNA"/>
</dbReference>